<evidence type="ECO:0000256" key="4">
    <source>
        <dbReference type="ARBA" id="ARBA00023136"/>
    </source>
</evidence>
<dbReference type="GO" id="GO:0016757">
    <property type="term" value="F:glycosyltransferase activity"/>
    <property type="evidence" value="ECO:0007669"/>
    <property type="project" value="UniProtKB-KW"/>
</dbReference>
<dbReference type="PANTHER" id="PTHR31042:SF145">
    <property type="entry name" value="CORE-2_I-BRANCHING BETA-1,6-N-ACETYLGLUCOSAMINYLTRANSFERASE FAMILY PROTEIN"/>
    <property type="match status" value="1"/>
</dbReference>
<proteinExistence type="predicted"/>
<comment type="subcellular location">
    <subcellularLocation>
        <location evidence="1">Membrane</location>
        <topology evidence="1">Single-pass type II membrane protein</topology>
    </subcellularLocation>
</comment>
<organism evidence="6">
    <name type="scientific">viral metagenome</name>
    <dbReference type="NCBI Taxonomy" id="1070528"/>
    <lineage>
        <taxon>unclassified sequences</taxon>
        <taxon>metagenomes</taxon>
        <taxon>organismal metagenomes</taxon>
    </lineage>
</organism>
<keyword evidence="2" id="KW-0328">Glycosyltransferase</keyword>
<dbReference type="EMBL" id="MN740451">
    <property type="protein sequence ID" value="QHU27148.1"/>
    <property type="molecule type" value="Genomic_DNA"/>
</dbReference>
<evidence type="ECO:0000256" key="5">
    <source>
        <dbReference type="ARBA" id="ARBA00023180"/>
    </source>
</evidence>
<evidence type="ECO:0000256" key="3">
    <source>
        <dbReference type="ARBA" id="ARBA00022679"/>
    </source>
</evidence>
<name>A0A6C0LBT1_9ZZZZ</name>
<dbReference type="Pfam" id="PF02485">
    <property type="entry name" value="Branch"/>
    <property type="match status" value="1"/>
</dbReference>
<sequence length="273" mass="32489">MNKIAFLFLLYDVINHENIWFNFFNGIAKNKYNIYIHYKTDNTLEFFNDYKINKSKIINTKYADISIVKAQNILIKEALKDINNKHFVFLSGSCIPLKSFNFIYNYLDTKYSYFHIAGSDDCFPDCEVALKYISKQHIKKSAQWCILNRRHSELLLNATAVANNYLTWFKDTYAPDELCYISYLSYIYNNSLDKEIISTSYNSPPEVATTFANWEDMNYKYVSERELKNYKSISEEELEHLLRSKSLFGRKFKPSCYYSLNKRFYYDTITDKK</sequence>
<accession>A0A6C0LBT1</accession>
<dbReference type="PANTHER" id="PTHR31042">
    <property type="entry name" value="CORE-2/I-BRANCHING BETA-1,6-N-ACETYLGLUCOSAMINYLTRANSFERASE FAMILY PROTEIN-RELATED"/>
    <property type="match status" value="1"/>
</dbReference>
<dbReference type="AlphaFoldDB" id="A0A6C0LBT1"/>
<dbReference type="InterPro" id="IPR003406">
    <property type="entry name" value="Glyco_trans_14"/>
</dbReference>
<evidence type="ECO:0008006" key="7">
    <source>
        <dbReference type="Google" id="ProtNLM"/>
    </source>
</evidence>
<reference evidence="6" key="1">
    <citation type="journal article" date="2020" name="Nature">
        <title>Giant virus diversity and host interactions through global metagenomics.</title>
        <authorList>
            <person name="Schulz F."/>
            <person name="Roux S."/>
            <person name="Paez-Espino D."/>
            <person name="Jungbluth S."/>
            <person name="Walsh D.A."/>
            <person name="Denef V.J."/>
            <person name="McMahon K.D."/>
            <person name="Konstantinidis K.T."/>
            <person name="Eloe-Fadrosh E.A."/>
            <person name="Kyrpides N.C."/>
            <person name="Woyke T."/>
        </authorList>
    </citation>
    <scope>NUCLEOTIDE SEQUENCE</scope>
    <source>
        <strain evidence="6">GVMAG-M-3300027763-16</strain>
    </source>
</reference>
<keyword evidence="5" id="KW-0325">Glycoprotein</keyword>
<dbReference type="InterPro" id="IPR044174">
    <property type="entry name" value="BC10-like"/>
</dbReference>
<evidence type="ECO:0000313" key="6">
    <source>
        <dbReference type="EMBL" id="QHU27148.1"/>
    </source>
</evidence>
<keyword evidence="4" id="KW-0472">Membrane</keyword>
<protein>
    <recommendedName>
        <fullName evidence="7">Core-2/I-Branching enzyme</fullName>
    </recommendedName>
</protein>
<dbReference type="GO" id="GO:0016020">
    <property type="term" value="C:membrane"/>
    <property type="evidence" value="ECO:0007669"/>
    <property type="project" value="UniProtKB-SubCell"/>
</dbReference>
<evidence type="ECO:0000256" key="2">
    <source>
        <dbReference type="ARBA" id="ARBA00022676"/>
    </source>
</evidence>
<keyword evidence="3" id="KW-0808">Transferase</keyword>
<evidence type="ECO:0000256" key="1">
    <source>
        <dbReference type="ARBA" id="ARBA00004606"/>
    </source>
</evidence>